<dbReference type="InterPro" id="IPR013595">
    <property type="entry name" value="Pept_S33_TAP-like_C"/>
</dbReference>
<dbReference type="GO" id="GO:0016787">
    <property type="term" value="F:hydrolase activity"/>
    <property type="evidence" value="ECO:0007669"/>
    <property type="project" value="UniProtKB-KW"/>
</dbReference>
<organism evidence="3 4">
    <name type="scientific">Actinomycetospora atypica</name>
    <dbReference type="NCBI Taxonomy" id="1290095"/>
    <lineage>
        <taxon>Bacteria</taxon>
        <taxon>Bacillati</taxon>
        <taxon>Actinomycetota</taxon>
        <taxon>Actinomycetes</taxon>
        <taxon>Pseudonocardiales</taxon>
        <taxon>Pseudonocardiaceae</taxon>
        <taxon>Actinomycetospora</taxon>
    </lineage>
</organism>
<feature type="region of interest" description="Disordered" evidence="1">
    <location>
        <begin position="17"/>
        <end position="49"/>
    </location>
</feature>
<dbReference type="SUPFAM" id="SSF53474">
    <property type="entry name" value="alpha/beta-Hydrolases"/>
    <property type="match status" value="1"/>
</dbReference>
<protein>
    <submittedName>
        <fullName evidence="3">Alpha/beta hydrolase</fullName>
    </submittedName>
</protein>
<keyword evidence="4" id="KW-1185">Reference proteome</keyword>
<evidence type="ECO:0000259" key="2">
    <source>
        <dbReference type="Pfam" id="PF08386"/>
    </source>
</evidence>
<evidence type="ECO:0000313" key="4">
    <source>
        <dbReference type="Proteomes" id="UP001595947"/>
    </source>
</evidence>
<evidence type="ECO:0000256" key="1">
    <source>
        <dbReference type="SAM" id="MobiDB-lite"/>
    </source>
</evidence>
<accession>A0ABV9YNP2</accession>
<gene>
    <name evidence="3" type="ORF">ACFPBZ_12195</name>
</gene>
<dbReference type="Pfam" id="PF08386">
    <property type="entry name" value="Abhydrolase_4"/>
    <property type="match status" value="1"/>
</dbReference>
<feature type="compositionally biased region" description="Low complexity" evidence="1">
    <location>
        <begin position="30"/>
        <end position="39"/>
    </location>
</feature>
<evidence type="ECO:0000313" key="3">
    <source>
        <dbReference type="EMBL" id="MFC5062969.1"/>
    </source>
</evidence>
<dbReference type="Gene3D" id="3.40.50.1820">
    <property type="entry name" value="alpha/beta hydrolase"/>
    <property type="match status" value="2"/>
</dbReference>
<keyword evidence="3" id="KW-0378">Hydrolase</keyword>
<feature type="domain" description="Peptidase S33 tripeptidyl aminopeptidase-like C-terminal" evidence="2">
    <location>
        <begin position="424"/>
        <end position="522"/>
    </location>
</feature>
<reference evidence="4" key="1">
    <citation type="journal article" date="2019" name="Int. J. Syst. Evol. Microbiol.">
        <title>The Global Catalogue of Microorganisms (GCM) 10K type strain sequencing project: providing services to taxonomists for standard genome sequencing and annotation.</title>
        <authorList>
            <consortium name="The Broad Institute Genomics Platform"/>
            <consortium name="The Broad Institute Genome Sequencing Center for Infectious Disease"/>
            <person name="Wu L."/>
            <person name="Ma J."/>
        </authorList>
    </citation>
    <scope>NUCLEOTIDE SEQUENCE [LARGE SCALE GENOMIC DNA]</scope>
    <source>
        <strain evidence="4">CGMCC 4.7093</strain>
    </source>
</reference>
<feature type="compositionally biased region" description="Pro residues" evidence="1">
    <location>
        <begin position="40"/>
        <end position="49"/>
    </location>
</feature>
<dbReference type="InterPro" id="IPR029058">
    <property type="entry name" value="AB_hydrolase_fold"/>
</dbReference>
<name>A0ABV9YNP2_9PSEU</name>
<dbReference type="EMBL" id="JBHSIV010000010">
    <property type="protein sequence ID" value="MFC5062969.1"/>
    <property type="molecule type" value="Genomic_DNA"/>
</dbReference>
<dbReference type="Proteomes" id="UP001595947">
    <property type="component" value="Unassembled WGS sequence"/>
</dbReference>
<sequence length="524" mass="52065">MVVLVAALLAGCAVGPSQRPPVATVNSDEPAAAPPSSGAAPPPPPVLPPLVPSSPKVDFVDCTAALLSRLGGAAALGGRDLRLGCASVPVGGAGSGGSSTSASEVDVTRVTLGPAPVGPVVPIAVLGDPGRRTGTQEALRLAARGPAELLEGRALYGVDVRGATGAAVDCITPTTRAAIDDADPAAADPVALAPLAAAAGTAARTCSQLLEDSLTEFDTATDADDLDEVRRALGAARLHAVGLGAGAATLARWAQAHPDQQGRLVLDGLPDPTAPDGVHADQRADAARRALDAFATACAGTGGCGLGTDPKGAVTDLVASLRRSPLPASPAATGFVPGREVTAGTAVSVLVDGLADPDSWPALGAALAAARRGDPAPVLARADARENEDGGFDLQVVADCNDRAERPTVDQVAAASARAAGTDPVFGGWFAQRSLVCSSWPVPTEAPAPFSGTALPTLLLGTDADPVVPLVESQRVAAGMQGAVLVSWLGAGHGAYPATPCISTVVGDFLLRENVPREETVCPP</sequence>
<dbReference type="RefSeq" id="WP_378036314.1">
    <property type="nucleotide sequence ID" value="NZ_JBHSIV010000010.1"/>
</dbReference>
<comment type="caution">
    <text evidence="3">The sequence shown here is derived from an EMBL/GenBank/DDBJ whole genome shotgun (WGS) entry which is preliminary data.</text>
</comment>
<proteinExistence type="predicted"/>